<sequence length="423" mass="45764">MGSIIVERSQLTGEIEISGAKNSALPLLAAALLTEEEVVLHKVPVLSDVETMIDILRTTGKKVLFEKDKNTVHISGPIQQTHVPYDLVRKMRASFNVLGPIAALMGEASTPLPGGCAIGVRPVDFHIEGLKRLGFEVTYDHGEILAKRGTKQEEVTVYLPFPSVGATEHIMSTAAILPGVTIIENAAMEPEIVDLQDLLKKMGAKISGAGTSRIVVEGVKQLHGCEHTVIPDRIEAGTYAIAFLATRGEGVIKNVNPAHLDALWFVLERTGAVVKKGTDFVEVKSWNRWKGCDINVLPYPGFPTDLQPQIIVYLALADGSSTVTENVFKTRFAHVGELVRMGADMRIKDNTVFINGVQKLEGTTVMGTDLRATAALVIAGLAAEGTTEVTQVEHIFRGYENVIEKFEKIGAKIKYVPGGVPEI</sequence>
<evidence type="ECO:0000256" key="8">
    <source>
        <dbReference type="ARBA" id="ARBA00023306"/>
    </source>
</evidence>
<comment type="catalytic activity">
    <reaction evidence="11 12">
        <text>phosphoenolpyruvate + UDP-N-acetyl-alpha-D-glucosamine = UDP-N-acetyl-3-O-(1-carboxyvinyl)-alpha-D-glucosamine + phosphate</text>
        <dbReference type="Rhea" id="RHEA:18681"/>
        <dbReference type="ChEBI" id="CHEBI:43474"/>
        <dbReference type="ChEBI" id="CHEBI:57705"/>
        <dbReference type="ChEBI" id="CHEBI:58702"/>
        <dbReference type="ChEBI" id="CHEBI:68483"/>
        <dbReference type="EC" id="2.5.1.7"/>
    </reaction>
</comment>
<dbReference type="InterPro" id="IPR050068">
    <property type="entry name" value="MurA_subfamily"/>
</dbReference>
<evidence type="ECO:0000256" key="1">
    <source>
        <dbReference type="ARBA" id="ARBA00004496"/>
    </source>
</evidence>
<reference evidence="14 15" key="1">
    <citation type="submission" date="2014-08" db="EMBL/GenBank/DDBJ databases">
        <title>Fervidobacterium pennivorans DYC genome.</title>
        <authorList>
            <person name="Wushke S."/>
        </authorList>
    </citation>
    <scope>NUCLEOTIDE SEQUENCE [LARGE SCALE GENOMIC DNA]</scope>
    <source>
        <strain evidence="14 15">DYC</strain>
    </source>
</reference>
<feature type="active site" description="Proton donor" evidence="12">
    <location>
        <position position="116"/>
    </location>
</feature>
<keyword evidence="6 12" id="KW-0133">Cell shape</keyword>
<comment type="caution">
    <text evidence="12">Lacks conserved residue(s) required for the propagation of feature annotation.</text>
</comment>
<feature type="modified residue" description="2-(S-cysteinyl)pyruvic acid O-phosphothioketal" evidence="12">
    <location>
        <position position="116"/>
    </location>
</feature>
<comment type="subcellular location">
    <subcellularLocation>
        <location evidence="1 12">Cytoplasm</location>
    </subcellularLocation>
</comment>
<proteinExistence type="inferred from homology"/>
<dbReference type="PANTHER" id="PTHR43783:SF1">
    <property type="entry name" value="UDP-N-ACETYLGLUCOSAMINE 1-CARBOXYVINYLTRANSFERASE"/>
    <property type="match status" value="1"/>
</dbReference>
<evidence type="ECO:0000313" key="14">
    <source>
        <dbReference type="EMBL" id="ANE40883.1"/>
    </source>
</evidence>
<dbReference type="GO" id="GO:0008760">
    <property type="term" value="F:UDP-N-acetylglucosamine 1-carboxyvinyltransferase activity"/>
    <property type="evidence" value="ECO:0007669"/>
    <property type="project" value="UniProtKB-UniRule"/>
</dbReference>
<keyword evidence="4 12" id="KW-0132">Cell division</keyword>
<dbReference type="UniPathway" id="UPA00219"/>
<evidence type="ECO:0000256" key="7">
    <source>
        <dbReference type="ARBA" id="ARBA00022984"/>
    </source>
</evidence>
<keyword evidence="5 12" id="KW-0808">Transferase</keyword>
<evidence type="ECO:0000256" key="4">
    <source>
        <dbReference type="ARBA" id="ARBA00022618"/>
    </source>
</evidence>
<feature type="binding site" evidence="12">
    <location>
        <position position="327"/>
    </location>
    <ligand>
        <name>UDP-N-acetyl-alpha-D-glucosamine</name>
        <dbReference type="ChEBI" id="CHEBI:57705"/>
    </ligand>
</feature>
<dbReference type="GO" id="GO:0019277">
    <property type="term" value="P:UDP-N-acetylgalactosamine biosynthetic process"/>
    <property type="evidence" value="ECO:0007669"/>
    <property type="project" value="InterPro"/>
</dbReference>
<dbReference type="Proteomes" id="UP000077096">
    <property type="component" value="Chromosome"/>
</dbReference>
<dbReference type="InterPro" id="IPR001986">
    <property type="entry name" value="Enolpyruvate_Tfrase_dom"/>
</dbReference>
<dbReference type="KEGG" id="fng:JM64_01855"/>
<dbReference type="HAMAP" id="MF_00111">
    <property type="entry name" value="MurA"/>
    <property type="match status" value="1"/>
</dbReference>
<feature type="binding site" evidence="12">
    <location>
        <position position="305"/>
    </location>
    <ligand>
        <name>UDP-N-acetyl-alpha-D-glucosamine</name>
        <dbReference type="ChEBI" id="CHEBI:57705"/>
    </ligand>
</feature>
<dbReference type="NCBIfam" id="TIGR01072">
    <property type="entry name" value="murA"/>
    <property type="match status" value="1"/>
</dbReference>
<dbReference type="Pfam" id="PF00275">
    <property type="entry name" value="EPSP_synthase"/>
    <property type="match status" value="1"/>
</dbReference>
<comment type="pathway">
    <text evidence="2 12">Cell wall biogenesis; peptidoglycan biosynthesis.</text>
</comment>
<evidence type="ECO:0000313" key="15">
    <source>
        <dbReference type="Proteomes" id="UP000077096"/>
    </source>
</evidence>
<gene>
    <name evidence="12" type="primary">murA</name>
    <name evidence="14" type="ORF">JM64_01855</name>
</gene>
<dbReference type="PATRIC" id="fig|93466.3.peg.423"/>
<dbReference type="CDD" id="cd01555">
    <property type="entry name" value="UdpNAET"/>
    <property type="match status" value="1"/>
</dbReference>
<comment type="similarity">
    <text evidence="10 12">Belongs to the EPSP synthase family. MurA subfamily.</text>
</comment>
<evidence type="ECO:0000256" key="10">
    <source>
        <dbReference type="ARBA" id="ARBA00038367"/>
    </source>
</evidence>
<dbReference type="InterPro" id="IPR013792">
    <property type="entry name" value="RNA3'P_cycl/enolpyr_Trfase_a/b"/>
</dbReference>
<dbReference type="GO" id="GO:0009252">
    <property type="term" value="P:peptidoglycan biosynthetic process"/>
    <property type="evidence" value="ECO:0007669"/>
    <property type="project" value="UniProtKB-UniRule"/>
</dbReference>
<name>A0A172T1Z9_FERPE</name>
<dbReference type="GO" id="GO:0051301">
    <property type="term" value="P:cell division"/>
    <property type="evidence" value="ECO:0007669"/>
    <property type="project" value="UniProtKB-KW"/>
</dbReference>
<dbReference type="InterPro" id="IPR005750">
    <property type="entry name" value="UDP_GlcNAc_COvinyl_MurA"/>
</dbReference>
<organism evidence="14 15">
    <name type="scientific">Fervidobacterium pennivorans</name>
    <dbReference type="NCBI Taxonomy" id="93466"/>
    <lineage>
        <taxon>Bacteria</taxon>
        <taxon>Thermotogati</taxon>
        <taxon>Thermotogota</taxon>
        <taxon>Thermotogae</taxon>
        <taxon>Thermotogales</taxon>
        <taxon>Fervidobacteriaceae</taxon>
        <taxon>Fervidobacterium</taxon>
    </lineage>
</organism>
<keyword evidence="12" id="KW-0670">Pyruvate</keyword>
<keyword evidence="3 12" id="KW-0963">Cytoplasm</keyword>
<keyword evidence="9 12" id="KW-0961">Cell wall biogenesis/degradation</keyword>
<evidence type="ECO:0000256" key="3">
    <source>
        <dbReference type="ARBA" id="ARBA00022490"/>
    </source>
</evidence>
<evidence type="ECO:0000256" key="11">
    <source>
        <dbReference type="ARBA" id="ARBA00047527"/>
    </source>
</evidence>
<feature type="binding site" evidence="12">
    <location>
        <begin position="21"/>
        <end position="22"/>
    </location>
    <ligand>
        <name>phosphoenolpyruvate</name>
        <dbReference type="ChEBI" id="CHEBI:58702"/>
    </ligand>
</feature>
<dbReference type="Gene3D" id="3.65.10.10">
    <property type="entry name" value="Enolpyruvate transferase domain"/>
    <property type="match status" value="2"/>
</dbReference>
<dbReference type="GO" id="GO:0008360">
    <property type="term" value="P:regulation of cell shape"/>
    <property type="evidence" value="ECO:0007669"/>
    <property type="project" value="UniProtKB-KW"/>
</dbReference>
<keyword evidence="8 12" id="KW-0131">Cell cycle</keyword>
<dbReference type="SUPFAM" id="SSF55205">
    <property type="entry name" value="EPT/RTPC-like"/>
    <property type="match status" value="1"/>
</dbReference>
<evidence type="ECO:0000256" key="9">
    <source>
        <dbReference type="ARBA" id="ARBA00023316"/>
    </source>
</evidence>
<evidence type="ECO:0000259" key="13">
    <source>
        <dbReference type="Pfam" id="PF00275"/>
    </source>
</evidence>
<dbReference type="GO" id="GO:0071555">
    <property type="term" value="P:cell wall organization"/>
    <property type="evidence" value="ECO:0007669"/>
    <property type="project" value="UniProtKB-KW"/>
</dbReference>
<dbReference type="EC" id="2.5.1.7" evidence="12"/>
<feature type="domain" description="Enolpyruvate transferase" evidence="13">
    <location>
        <begin position="8"/>
        <end position="405"/>
    </location>
</feature>
<dbReference type="OrthoDB" id="9803760at2"/>
<dbReference type="AlphaFoldDB" id="A0A172T1Z9"/>
<dbReference type="PANTHER" id="PTHR43783">
    <property type="entry name" value="UDP-N-ACETYLGLUCOSAMINE 1-CARBOXYVINYLTRANSFERASE"/>
    <property type="match status" value="1"/>
</dbReference>
<comment type="function">
    <text evidence="12">Cell wall formation. Adds enolpyruvyl to UDP-N-acetylglucosamine.</text>
</comment>
<accession>A0A172T1Z9</accession>
<evidence type="ECO:0000256" key="2">
    <source>
        <dbReference type="ARBA" id="ARBA00004752"/>
    </source>
</evidence>
<dbReference type="EMBL" id="CP011393">
    <property type="protein sequence ID" value="ANE40883.1"/>
    <property type="molecule type" value="Genomic_DNA"/>
</dbReference>
<feature type="binding site" evidence="12">
    <location>
        <position position="92"/>
    </location>
    <ligand>
        <name>UDP-N-acetyl-alpha-D-glucosamine</name>
        <dbReference type="ChEBI" id="CHEBI:57705"/>
    </ligand>
</feature>
<protein>
    <recommendedName>
        <fullName evidence="12">UDP-N-acetylglucosamine 1-carboxyvinyltransferase</fullName>
        <ecNumber evidence="12">2.5.1.7</ecNumber>
    </recommendedName>
    <alternativeName>
        <fullName evidence="12">Enoylpyruvate transferase</fullName>
    </alternativeName>
    <alternativeName>
        <fullName evidence="12">UDP-N-acetylglucosamine enolpyruvyl transferase</fullName>
        <shortName evidence="12">EPT</shortName>
    </alternativeName>
</protein>
<evidence type="ECO:0000256" key="12">
    <source>
        <dbReference type="HAMAP-Rule" id="MF_00111"/>
    </source>
</evidence>
<dbReference type="NCBIfam" id="NF006873">
    <property type="entry name" value="PRK09369.1"/>
    <property type="match status" value="1"/>
</dbReference>
<keyword evidence="7 12" id="KW-0573">Peptidoglycan synthesis</keyword>
<dbReference type="InterPro" id="IPR036968">
    <property type="entry name" value="Enolpyruvate_Tfrase_sf"/>
</dbReference>
<dbReference type="GO" id="GO:0005737">
    <property type="term" value="C:cytoplasm"/>
    <property type="evidence" value="ECO:0007669"/>
    <property type="project" value="UniProtKB-SubCell"/>
</dbReference>
<evidence type="ECO:0000256" key="5">
    <source>
        <dbReference type="ARBA" id="ARBA00022679"/>
    </source>
</evidence>
<evidence type="ECO:0000256" key="6">
    <source>
        <dbReference type="ARBA" id="ARBA00022960"/>
    </source>
</evidence>